<dbReference type="EMBL" id="CADEAL010000198">
    <property type="protein sequence ID" value="CAB1416231.1"/>
    <property type="molecule type" value="Genomic_DNA"/>
</dbReference>
<reference evidence="2" key="1">
    <citation type="submission" date="2020-03" db="EMBL/GenBank/DDBJ databases">
        <authorList>
            <person name="Weist P."/>
        </authorList>
    </citation>
    <scope>NUCLEOTIDE SEQUENCE</scope>
</reference>
<dbReference type="AlphaFoldDB" id="A0A9N7TPJ5"/>
<name>A0A9N7TPJ5_PLEPL</name>
<evidence type="ECO:0000313" key="3">
    <source>
        <dbReference type="Proteomes" id="UP001153269"/>
    </source>
</evidence>
<comment type="caution">
    <text evidence="2">The sequence shown here is derived from an EMBL/GenBank/DDBJ whole genome shotgun (WGS) entry which is preliminary data.</text>
</comment>
<proteinExistence type="predicted"/>
<feature type="region of interest" description="Disordered" evidence="1">
    <location>
        <begin position="70"/>
        <end position="111"/>
    </location>
</feature>
<evidence type="ECO:0000313" key="2">
    <source>
        <dbReference type="EMBL" id="CAB1416231.1"/>
    </source>
</evidence>
<accession>A0A9N7TPJ5</accession>
<evidence type="ECO:0000256" key="1">
    <source>
        <dbReference type="SAM" id="MobiDB-lite"/>
    </source>
</evidence>
<dbReference type="Proteomes" id="UP001153269">
    <property type="component" value="Unassembled WGS sequence"/>
</dbReference>
<organism evidence="2 3">
    <name type="scientific">Pleuronectes platessa</name>
    <name type="common">European plaice</name>
    <dbReference type="NCBI Taxonomy" id="8262"/>
    <lineage>
        <taxon>Eukaryota</taxon>
        <taxon>Metazoa</taxon>
        <taxon>Chordata</taxon>
        <taxon>Craniata</taxon>
        <taxon>Vertebrata</taxon>
        <taxon>Euteleostomi</taxon>
        <taxon>Actinopterygii</taxon>
        <taxon>Neopterygii</taxon>
        <taxon>Teleostei</taxon>
        <taxon>Neoteleostei</taxon>
        <taxon>Acanthomorphata</taxon>
        <taxon>Carangaria</taxon>
        <taxon>Pleuronectiformes</taxon>
        <taxon>Pleuronectoidei</taxon>
        <taxon>Pleuronectidae</taxon>
        <taxon>Pleuronectes</taxon>
    </lineage>
</organism>
<sequence>MTHRTSKKDIKKASWAKSKTRDSARRIAHFSQKQHAARTEGLGRALASNKDVGDSVHMKSNAALLVVANEGGWTESSRSEVEEKDECGGEDKAQRGARMMMERKEAKRAKQ</sequence>
<keyword evidence="3" id="KW-1185">Reference proteome</keyword>
<gene>
    <name evidence="2" type="ORF">PLEPLA_LOCUS4022</name>
</gene>
<feature type="region of interest" description="Disordered" evidence="1">
    <location>
        <begin position="1"/>
        <end position="43"/>
    </location>
</feature>
<feature type="compositionally biased region" description="Basic and acidic residues" evidence="1">
    <location>
        <begin position="77"/>
        <end position="105"/>
    </location>
</feature>
<protein>
    <submittedName>
        <fullName evidence="2">Uncharacterized protein</fullName>
    </submittedName>
</protein>